<keyword evidence="3" id="KW-1185">Reference proteome</keyword>
<proteinExistence type="predicted"/>
<reference evidence="2 3" key="1">
    <citation type="submission" date="2014-04" db="EMBL/GenBank/DDBJ databases">
        <authorList>
            <consortium name="DOE Joint Genome Institute"/>
            <person name="Kuo A."/>
            <person name="Gay G."/>
            <person name="Dore J."/>
            <person name="Kohler A."/>
            <person name="Nagy L.G."/>
            <person name="Floudas D."/>
            <person name="Copeland A."/>
            <person name="Barry K.W."/>
            <person name="Cichocki N."/>
            <person name="Veneault-Fourrey C."/>
            <person name="LaButti K."/>
            <person name="Lindquist E.A."/>
            <person name="Lipzen A."/>
            <person name="Lundell T."/>
            <person name="Morin E."/>
            <person name="Murat C."/>
            <person name="Sun H."/>
            <person name="Tunlid A."/>
            <person name="Henrissat B."/>
            <person name="Grigoriev I.V."/>
            <person name="Hibbett D.S."/>
            <person name="Martin F."/>
            <person name="Nordberg H.P."/>
            <person name="Cantor M.N."/>
            <person name="Hua S.X."/>
        </authorList>
    </citation>
    <scope>NUCLEOTIDE SEQUENCE [LARGE SCALE GENOMIC DNA]</scope>
    <source>
        <strain evidence="3">h7</strain>
    </source>
</reference>
<dbReference type="InterPro" id="IPR051678">
    <property type="entry name" value="AGP_Transferase"/>
</dbReference>
<dbReference type="InterPro" id="IPR011009">
    <property type="entry name" value="Kinase-like_dom_sf"/>
</dbReference>
<dbReference type="SUPFAM" id="SSF56112">
    <property type="entry name" value="Protein kinase-like (PK-like)"/>
    <property type="match status" value="1"/>
</dbReference>
<dbReference type="HOGENOM" id="CLU_021768_3_2_1"/>
<organism evidence="2 3">
    <name type="scientific">Hebeloma cylindrosporum</name>
    <dbReference type="NCBI Taxonomy" id="76867"/>
    <lineage>
        <taxon>Eukaryota</taxon>
        <taxon>Fungi</taxon>
        <taxon>Dikarya</taxon>
        <taxon>Basidiomycota</taxon>
        <taxon>Agaricomycotina</taxon>
        <taxon>Agaricomycetes</taxon>
        <taxon>Agaricomycetidae</taxon>
        <taxon>Agaricales</taxon>
        <taxon>Agaricineae</taxon>
        <taxon>Hymenogastraceae</taxon>
        <taxon>Hebeloma</taxon>
    </lineage>
</organism>
<gene>
    <name evidence="2" type="ORF">M413DRAFT_20392</name>
</gene>
<protein>
    <recommendedName>
        <fullName evidence="1">Aminoglycoside phosphotransferase domain-containing protein</fullName>
    </recommendedName>
</protein>
<dbReference type="PANTHER" id="PTHR21310">
    <property type="entry name" value="AMINOGLYCOSIDE PHOSPHOTRANSFERASE-RELATED-RELATED"/>
    <property type="match status" value="1"/>
</dbReference>
<dbReference type="OrthoDB" id="5598852at2759"/>
<dbReference type="Gene3D" id="3.90.1200.10">
    <property type="match status" value="1"/>
</dbReference>
<dbReference type="InterPro" id="IPR002575">
    <property type="entry name" value="Aminoglycoside_PTrfase"/>
</dbReference>
<accession>A0A0C2XGR7</accession>
<dbReference type="Proteomes" id="UP000053424">
    <property type="component" value="Unassembled WGS sequence"/>
</dbReference>
<name>A0A0C2XGR7_HEBCY</name>
<dbReference type="EMBL" id="KN831800">
    <property type="protein sequence ID" value="KIM37078.1"/>
    <property type="molecule type" value="Genomic_DNA"/>
</dbReference>
<sequence length="150" mass="17357">MSSAELNQIADQLLVILDEMRSYKSTTLGAVTGGPYNNRNMAYPWHPPHPFPNVADVFPTEGQEIHLTHGDLLPHNILVDGSKITAIVDWETAGYYPEFWEYCRMHDRGWMTPAWGRVLARMFPGPRREKEIDAVYRILRDLHYNNVYLV</sequence>
<reference evidence="3" key="2">
    <citation type="submission" date="2015-01" db="EMBL/GenBank/DDBJ databases">
        <title>Evolutionary Origins and Diversification of the Mycorrhizal Mutualists.</title>
        <authorList>
            <consortium name="DOE Joint Genome Institute"/>
            <consortium name="Mycorrhizal Genomics Consortium"/>
            <person name="Kohler A."/>
            <person name="Kuo A."/>
            <person name="Nagy L.G."/>
            <person name="Floudas D."/>
            <person name="Copeland A."/>
            <person name="Barry K.W."/>
            <person name="Cichocki N."/>
            <person name="Veneault-Fourrey C."/>
            <person name="LaButti K."/>
            <person name="Lindquist E.A."/>
            <person name="Lipzen A."/>
            <person name="Lundell T."/>
            <person name="Morin E."/>
            <person name="Murat C."/>
            <person name="Riley R."/>
            <person name="Ohm R."/>
            <person name="Sun H."/>
            <person name="Tunlid A."/>
            <person name="Henrissat B."/>
            <person name="Grigoriev I.V."/>
            <person name="Hibbett D.S."/>
            <person name="Martin F."/>
        </authorList>
    </citation>
    <scope>NUCLEOTIDE SEQUENCE [LARGE SCALE GENOMIC DNA]</scope>
    <source>
        <strain evidence="3">h7</strain>
    </source>
</reference>
<feature type="domain" description="Aminoglycoside phosphotransferase" evidence="1">
    <location>
        <begin position="62"/>
        <end position="123"/>
    </location>
</feature>
<evidence type="ECO:0000313" key="2">
    <source>
        <dbReference type="EMBL" id="KIM37078.1"/>
    </source>
</evidence>
<dbReference type="PANTHER" id="PTHR21310:SF58">
    <property type="entry name" value="AMINOGLYCOSIDE PHOSPHOTRANSFERASE DOMAIN-CONTAINING PROTEIN"/>
    <property type="match status" value="1"/>
</dbReference>
<evidence type="ECO:0000259" key="1">
    <source>
        <dbReference type="Pfam" id="PF01636"/>
    </source>
</evidence>
<dbReference type="AlphaFoldDB" id="A0A0C2XGR7"/>
<evidence type="ECO:0000313" key="3">
    <source>
        <dbReference type="Proteomes" id="UP000053424"/>
    </source>
</evidence>
<dbReference type="Pfam" id="PF01636">
    <property type="entry name" value="APH"/>
    <property type="match status" value="1"/>
</dbReference>